<dbReference type="Pfam" id="PF01408">
    <property type="entry name" value="GFO_IDH_MocA"/>
    <property type="match status" value="1"/>
</dbReference>
<dbReference type="PANTHER" id="PTHR43377">
    <property type="entry name" value="BILIVERDIN REDUCTASE A"/>
    <property type="match status" value="1"/>
</dbReference>
<evidence type="ECO:0000259" key="2">
    <source>
        <dbReference type="Pfam" id="PF22725"/>
    </source>
</evidence>
<dbReference type="PANTHER" id="PTHR43377:SF1">
    <property type="entry name" value="BILIVERDIN REDUCTASE A"/>
    <property type="match status" value="1"/>
</dbReference>
<dbReference type="InterPro" id="IPR036291">
    <property type="entry name" value="NAD(P)-bd_dom_sf"/>
</dbReference>
<proteinExistence type="predicted"/>
<reference evidence="3 4" key="1">
    <citation type="submission" date="2021-06" db="EMBL/GenBank/DDBJ databases">
        <title>New haloarchaea isolates fom saline soil.</title>
        <authorList>
            <person name="Duran-Viseras A."/>
            <person name="Sanchez-Porro C.S."/>
            <person name="Ventosa A."/>
        </authorList>
    </citation>
    <scope>NUCLEOTIDE SEQUENCE [LARGE SCALE GENOMIC DNA]</scope>
    <source>
        <strain evidence="3 4">JCM 183640</strain>
    </source>
</reference>
<dbReference type="OrthoDB" id="25239at2157"/>
<dbReference type="GO" id="GO:0000166">
    <property type="term" value="F:nucleotide binding"/>
    <property type="evidence" value="ECO:0007669"/>
    <property type="project" value="InterPro"/>
</dbReference>
<dbReference type="InterPro" id="IPR055170">
    <property type="entry name" value="GFO_IDH_MocA-like_dom"/>
</dbReference>
<keyword evidence="4" id="KW-1185">Reference proteome</keyword>
<dbReference type="Gene3D" id="3.30.360.10">
    <property type="entry name" value="Dihydrodipicolinate Reductase, domain 2"/>
    <property type="match status" value="1"/>
</dbReference>
<dbReference type="SUPFAM" id="SSF51735">
    <property type="entry name" value="NAD(P)-binding Rossmann-fold domains"/>
    <property type="match status" value="1"/>
</dbReference>
<evidence type="ECO:0000259" key="1">
    <source>
        <dbReference type="Pfam" id="PF01408"/>
    </source>
</evidence>
<dbReference type="EMBL" id="JAHQXF010000002">
    <property type="protein sequence ID" value="MBV0925770.1"/>
    <property type="molecule type" value="Genomic_DNA"/>
</dbReference>
<dbReference type="Pfam" id="PF22725">
    <property type="entry name" value="GFO_IDH_MocA_C3"/>
    <property type="match status" value="1"/>
</dbReference>
<evidence type="ECO:0000313" key="4">
    <source>
        <dbReference type="Proteomes" id="UP000766550"/>
    </source>
</evidence>
<dbReference type="InterPro" id="IPR000683">
    <property type="entry name" value="Gfo/Idh/MocA-like_OxRdtase_N"/>
</dbReference>
<organism evidence="3 4">
    <name type="scientific">Haloarcula limicola</name>
    <dbReference type="NCBI Taxonomy" id="1429915"/>
    <lineage>
        <taxon>Archaea</taxon>
        <taxon>Methanobacteriati</taxon>
        <taxon>Methanobacteriota</taxon>
        <taxon>Stenosarchaea group</taxon>
        <taxon>Halobacteria</taxon>
        <taxon>Halobacteriales</taxon>
        <taxon>Haloarculaceae</taxon>
        <taxon>Haloarcula</taxon>
    </lineage>
</organism>
<sequence>MTQRMVHVGLGGQGRRWLTEAIPPNVDAGRVDVVAAVDTDPERLELAESELGLSPDRCYTGLDAALSERDADFCSVVTPPSAHEPVVETALAHGLDILSEKPIADTLESSVRIERKVREAGAKMGVTMSHRYDQDKTTFRRALSEASPVDYLTARYTGNVRNRGLYADYVHEMTDMLLLDGAIHHLDMLASFADAPCERVYAETWVPDGADYEGDCTGLVTLHFADGTRAQYEGSYANATTLNGWGHEQFRAECRDETLLLDDREVERFPFDPADVGDWSGLRKGDGEAVPLAERPIWENAWLIEQFCEWLDGGDPMATRVEENLHSMGIVFAAIESSRRGEAVNVQDLLDDARQRA</sequence>
<dbReference type="SUPFAM" id="SSF55347">
    <property type="entry name" value="Glyceraldehyde-3-phosphate dehydrogenase-like, C-terminal domain"/>
    <property type="match status" value="1"/>
</dbReference>
<evidence type="ECO:0000313" key="3">
    <source>
        <dbReference type="EMBL" id="MBV0925770.1"/>
    </source>
</evidence>
<gene>
    <name evidence="3" type="ORF">KTS45_16315</name>
</gene>
<dbReference type="InterPro" id="IPR051450">
    <property type="entry name" value="Gfo/Idh/MocA_Oxidoreductases"/>
</dbReference>
<comment type="caution">
    <text evidence="3">The sequence shown here is derived from an EMBL/GenBank/DDBJ whole genome shotgun (WGS) entry which is preliminary data.</text>
</comment>
<name>A0A8J7Y6U1_9EURY</name>
<feature type="domain" description="GFO/IDH/MocA-like oxidoreductase" evidence="2">
    <location>
        <begin position="172"/>
        <end position="240"/>
    </location>
</feature>
<dbReference type="AlphaFoldDB" id="A0A8J7Y6U1"/>
<protein>
    <submittedName>
        <fullName evidence="3">Gfo/Idh/MocA family oxidoreductase</fullName>
    </submittedName>
</protein>
<dbReference type="Gene3D" id="3.40.50.720">
    <property type="entry name" value="NAD(P)-binding Rossmann-like Domain"/>
    <property type="match status" value="1"/>
</dbReference>
<accession>A0A8J7Y6U1</accession>
<feature type="domain" description="Gfo/Idh/MocA-like oxidoreductase N-terminal" evidence="1">
    <location>
        <begin position="8"/>
        <end position="126"/>
    </location>
</feature>
<dbReference type="Proteomes" id="UP000766550">
    <property type="component" value="Unassembled WGS sequence"/>
</dbReference>
<dbReference type="RefSeq" id="WP_162318578.1">
    <property type="nucleotide sequence ID" value="NZ_JAHQXF010000002.1"/>
</dbReference>